<dbReference type="Proteomes" id="UP000826195">
    <property type="component" value="Unassembled WGS sequence"/>
</dbReference>
<keyword evidence="3" id="KW-1185">Reference proteome</keyword>
<dbReference type="EMBL" id="JAHXZJ010002982">
    <property type="protein sequence ID" value="KAH0534495.1"/>
    <property type="molecule type" value="Genomic_DNA"/>
</dbReference>
<protein>
    <submittedName>
        <fullName evidence="2">Uncharacterized protein</fullName>
    </submittedName>
</protein>
<feature type="transmembrane region" description="Helical" evidence="1">
    <location>
        <begin position="101"/>
        <end position="117"/>
    </location>
</feature>
<keyword evidence="1" id="KW-0812">Transmembrane</keyword>
<organism evidence="2 3">
    <name type="scientific">Cotesia glomerata</name>
    <name type="common">Lepidopteran parasitic wasp</name>
    <name type="synonym">Apanteles glomeratus</name>
    <dbReference type="NCBI Taxonomy" id="32391"/>
    <lineage>
        <taxon>Eukaryota</taxon>
        <taxon>Metazoa</taxon>
        <taxon>Ecdysozoa</taxon>
        <taxon>Arthropoda</taxon>
        <taxon>Hexapoda</taxon>
        <taxon>Insecta</taxon>
        <taxon>Pterygota</taxon>
        <taxon>Neoptera</taxon>
        <taxon>Endopterygota</taxon>
        <taxon>Hymenoptera</taxon>
        <taxon>Apocrita</taxon>
        <taxon>Ichneumonoidea</taxon>
        <taxon>Braconidae</taxon>
        <taxon>Microgastrinae</taxon>
        <taxon>Cotesia</taxon>
    </lineage>
</organism>
<name>A0AAV7HR43_COTGL</name>
<gene>
    <name evidence="2" type="ORF">KQX54_004562</name>
</gene>
<accession>A0AAV7HR43</accession>
<keyword evidence="1" id="KW-0472">Membrane</keyword>
<evidence type="ECO:0000313" key="2">
    <source>
        <dbReference type="EMBL" id="KAH0534495.1"/>
    </source>
</evidence>
<reference evidence="2 3" key="1">
    <citation type="journal article" date="2021" name="J. Hered.">
        <title>A chromosome-level genome assembly of the parasitoid wasp, Cotesia glomerata (Hymenoptera: Braconidae).</title>
        <authorList>
            <person name="Pinto B.J."/>
            <person name="Weis J.J."/>
            <person name="Gamble T."/>
            <person name="Ode P.J."/>
            <person name="Paul R."/>
            <person name="Zaspel J.M."/>
        </authorList>
    </citation>
    <scope>NUCLEOTIDE SEQUENCE [LARGE SCALE GENOMIC DNA]</scope>
    <source>
        <strain evidence="2">CgM1</strain>
    </source>
</reference>
<keyword evidence="1" id="KW-1133">Transmembrane helix</keyword>
<comment type="caution">
    <text evidence="2">The sequence shown here is derived from an EMBL/GenBank/DDBJ whole genome shotgun (WGS) entry which is preliminary data.</text>
</comment>
<sequence length="129" mass="14256">MDAEPHVPISKKTDATFHSGVSDLTSAPPAGATSKLKLEFALICKKSLFARLRLLFKRKPTKCLNIFYRGPESDDTAGGGGLGFINIDASLLFKYFQKQQTILHLCTLLLLLLYIYNPSGYSEAQKKTT</sequence>
<proteinExistence type="predicted"/>
<dbReference type="AlphaFoldDB" id="A0AAV7HR43"/>
<evidence type="ECO:0000313" key="3">
    <source>
        <dbReference type="Proteomes" id="UP000826195"/>
    </source>
</evidence>
<evidence type="ECO:0000256" key="1">
    <source>
        <dbReference type="SAM" id="Phobius"/>
    </source>
</evidence>